<evidence type="ECO:0000313" key="10">
    <source>
        <dbReference type="EMBL" id="KAI0287890.1"/>
    </source>
</evidence>
<evidence type="ECO:0000256" key="9">
    <source>
        <dbReference type="ARBA" id="ARBA00023554"/>
    </source>
</evidence>
<dbReference type="PANTHER" id="PTHR11822:SF21">
    <property type="entry name" value="ISOCITRATE DEHYDROGENASE [NADP], MITOCHONDRIAL"/>
    <property type="match status" value="1"/>
</dbReference>
<evidence type="ECO:0000256" key="4">
    <source>
        <dbReference type="ARBA" id="ARBA00022532"/>
    </source>
</evidence>
<dbReference type="AlphaFoldDB" id="A0AAD4LTQ9"/>
<comment type="catalytic activity">
    <reaction evidence="9">
        <text>D-threo-isocitrate + NADP(+) = 2-oxoglutarate + CO2 + NADPH</text>
        <dbReference type="Rhea" id="RHEA:19629"/>
        <dbReference type="ChEBI" id="CHEBI:15562"/>
        <dbReference type="ChEBI" id="CHEBI:16526"/>
        <dbReference type="ChEBI" id="CHEBI:16810"/>
        <dbReference type="ChEBI" id="CHEBI:57783"/>
        <dbReference type="ChEBI" id="CHEBI:58349"/>
        <dbReference type="EC" id="1.1.1.42"/>
    </reaction>
</comment>
<keyword evidence="4" id="KW-0816">Tricarboxylic acid cycle</keyword>
<keyword evidence="7" id="KW-0560">Oxidoreductase</keyword>
<reference evidence="10" key="1">
    <citation type="journal article" date="2022" name="New Phytol.">
        <title>Evolutionary transition to the ectomycorrhizal habit in the genomes of a hyperdiverse lineage of mushroom-forming fungi.</title>
        <authorList>
            <person name="Looney B."/>
            <person name="Miyauchi S."/>
            <person name="Morin E."/>
            <person name="Drula E."/>
            <person name="Courty P.E."/>
            <person name="Kohler A."/>
            <person name="Kuo A."/>
            <person name="LaButti K."/>
            <person name="Pangilinan J."/>
            <person name="Lipzen A."/>
            <person name="Riley R."/>
            <person name="Andreopoulos W."/>
            <person name="He G."/>
            <person name="Johnson J."/>
            <person name="Nolan M."/>
            <person name="Tritt A."/>
            <person name="Barry K.W."/>
            <person name="Grigoriev I.V."/>
            <person name="Nagy L.G."/>
            <person name="Hibbett D."/>
            <person name="Henrissat B."/>
            <person name="Matheny P.B."/>
            <person name="Labbe J."/>
            <person name="Martin F.M."/>
        </authorList>
    </citation>
    <scope>NUCLEOTIDE SEQUENCE</scope>
    <source>
        <strain evidence="10">BPL690</strain>
    </source>
</reference>
<evidence type="ECO:0000256" key="1">
    <source>
        <dbReference type="ARBA" id="ARBA00001936"/>
    </source>
</evidence>
<dbReference type="GO" id="GO:0046872">
    <property type="term" value="F:metal ion binding"/>
    <property type="evidence" value="ECO:0007669"/>
    <property type="project" value="UniProtKB-KW"/>
</dbReference>
<comment type="cofactor">
    <cofactor evidence="1">
        <name>Mn(2+)</name>
        <dbReference type="ChEBI" id="CHEBI:29035"/>
    </cofactor>
</comment>
<evidence type="ECO:0000256" key="6">
    <source>
        <dbReference type="ARBA" id="ARBA00022842"/>
    </source>
</evidence>
<evidence type="ECO:0000256" key="7">
    <source>
        <dbReference type="ARBA" id="ARBA00023002"/>
    </source>
</evidence>
<feature type="non-terminal residue" evidence="10">
    <location>
        <position position="1"/>
    </location>
</feature>
<evidence type="ECO:0000256" key="2">
    <source>
        <dbReference type="ARBA" id="ARBA00001946"/>
    </source>
</evidence>
<dbReference type="GO" id="GO:0006099">
    <property type="term" value="P:tricarboxylic acid cycle"/>
    <property type="evidence" value="ECO:0007669"/>
    <property type="project" value="UniProtKB-KW"/>
</dbReference>
<proteinExistence type="inferred from homology"/>
<comment type="caution">
    <text evidence="10">The sequence shown here is derived from an EMBL/GenBank/DDBJ whole genome shotgun (WGS) entry which is preliminary data.</text>
</comment>
<dbReference type="GO" id="GO:0006102">
    <property type="term" value="P:isocitrate metabolic process"/>
    <property type="evidence" value="ECO:0007669"/>
    <property type="project" value="InterPro"/>
</dbReference>
<evidence type="ECO:0000256" key="3">
    <source>
        <dbReference type="ARBA" id="ARBA00007769"/>
    </source>
</evidence>
<gene>
    <name evidence="10" type="ORF">B0F90DRAFT_1663503</name>
</gene>
<accession>A0AAD4LTQ9</accession>
<keyword evidence="6" id="KW-0460">Magnesium</keyword>
<dbReference type="Proteomes" id="UP001203297">
    <property type="component" value="Unassembled WGS sequence"/>
</dbReference>
<dbReference type="PANTHER" id="PTHR11822">
    <property type="entry name" value="NADP-SPECIFIC ISOCITRATE DEHYDROGENASE"/>
    <property type="match status" value="1"/>
</dbReference>
<dbReference type="SUPFAM" id="SSF53659">
    <property type="entry name" value="Isocitrate/Isopropylmalate dehydrogenase-like"/>
    <property type="match status" value="1"/>
</dbReference>
<organism evidence="10 11">
    <name type="scientific">Multifurca ochricompacta</name>
    <dbReference type="NCBI Taxonomy" id="376703"/>
    <lineage>
        <taxon>Eukaryota</taxon>
        <taxon>Fungi</taxon>
        <taxon>Dikarya</taxon>
        <taxon>Basidiomycota</taxon>
        <taxon>Agaricomycotina</taxon>
        <taxon>Agaricomycetes</taxon>
        <taxon>Russulales</taxon>
        <taxon>Russulaceae</taxon>
        <taxon>Multifurca</taxon>
    </lineage>
</organism>
<evidence type="ECO:0000256" key="5">
    <source>
        <dbReference type="ARBA" id="ARBA00022723"/>
    </source>
</evidence>
<keyword evidence="8" id="KW-0464">Manganese</keyword>
<sequence length="58" mass="6687">LILPYLYVDIMYFDLGLEHRDAGSLTIVSEEAILKYNVGIKYATITPDEVHVKEFKLK</sequence>
<keyword evidence="5" id="KW-0479">Metal-binding</keyword>
<dbReference type="EMBL" id="WTXG01000589">
    <property type="protein sequence ID" value="KAI0287890.1"/>
    <property type="molecule type" value="Genomic_DNA"/>
</dbReference>
<comment type="cofactor">
    <cofactor evidence="2">
        <name>Mg(2+)</name>
        <dbReference type="ChEBI" id="CHEBI:18420"/>
    </cofactor>
</comment>
<protein>
    <submittedName>
        <fullName evidence="10">Uncharacterized protein</fullName>
    </submittedName>
</protein>
<evidence type="ECO:0000256" key="8">
    <source>
        <dbReference type="ARBA" id="ARBA00023211"/>
    </source>
</evidence>
<evidence type="ECO:0000313" key="11">
    <source>
        <dbReference type="Proteomes" id="UP001203297"/>
    </source>
</evidence>
<dbReference type="InterPro" id="IPR004790">
    <property type="entry name" value="Isocitrate_DH_NADP"/>
</dbReference>
<keyword evidence="11" id="KW-1185">Reference proteome</keyword>
<dbReference type="GO" id="GO:0004450">
    <property type="term" value="F:isocitrate dehydrogenase (NADP+) activity"/>
    <property type="evidence" value="ECO:0007669"/>
    <property type="project" value="UniProtKB-EC"/>
</dbReference>
<dbReference type="Gene3D" id="3.40.718.10">
    <property type="entry name" value="Isopropylmalate Dehydrogenase"/>
    <property type="match status" value="1"/>
</dbReference>
<name>A0AAD4LTQ9_9AGAM</name>
<comment type="similarity">
    <text evidence="3">Belongs to the isocitrate and isopropylmalate dehydrogenases family.</text>
</comment>